<sequence>MDLKELIPLITFMLGAVLTLVTEATQYQRQVKREREARAAERADQQARATAEFQVQTMLALQESLSKVISHMQQRVFSGQLSEAEFKELTEAQVRTLVLKVRVQDDALRQRVERLTAVLIELAETREPARVSSLWSEAFTGFHEANERIGVLLRAP</sequence>
<gene>
    <name evidence="1" type="ORF">JY651_04495</name>
</gene>
<protein>
    <submittedName>
        <fullName evidence="1">Uncharacterized protein</fullName>
    </submittedName>
</protein>
<dbReference type="EMBL" id="CP071090">
    <property type="protein sequence ID" value="QSQ24229.1"/>
    <property type="molecule type" value="Genomic_DNA"/>
</dbReference>
<dbReference type="RefSeq" id="WP_206725795.1">
    <property type="nucleotide sequence ID" value="NZ_CP071090.1"/>
</dbReference>
<evidence type="ECO:0000313" key="2">
    <source>
        <dbReference type="Proteomes" id="UP000662747"/>
    </source>
</evidence>
<organism evidence="1 2">
    <name type="scientific">Pyxidicoccus parkwayensis</name>
    <dbReference type="NCBI Taxonomy" id="2813578"/>
    <lineage>
        <taxon>Bacteria</taxon>
        <taxon>Pseudomonadati</taxon>
        <taxon>Myxococcota</taxon>
        <taxon>Myxococcia</taxon>
        <taxon>Myxococcales</taxon>
        <taxon>Cystobacterineae</taxon>
        <taxon>Myxococcaceae</taxon>
        <taxon>Pyxidicoccus</taxon>
    </lineage>
</organism>
<dbReference type="Proteomes" id="UP000662747">
    <property type="component" value="Chromosome"/>
</dbReference>
<proteinExistence type="predicted"/>
<accession>A0ABX7P205</accession>
<name>A0ABX7P205_9BACT</name>
<reference evidence="1 2" key="1">
    <citation type="submission" date="2021-02" db="EMBL/GenBank/DDBJ databases">
        <title>De Novo genome assembly of isolated myxobacteria.</title>
        <authorList>
            <person name="Stevens D.C."/>
        </authorList>
    </citation>
    <scope>NUCLEOTIDE SEQUENCE [LARGE SCALE GENOMIC DNA]</scope>
    <source>
        <strain evidence="2">SCPEA02</strain>
    </source>
</reference>
<evidence type="ECO:0000313" key="1">
    <source>
        <dbReference type="EMBL" id="QSQ24229.1"/>
    </source>
</evidence>
<keyword evidence="2" id="KW-1185">Reference proteome</keyword>